<organism evidence="2 3">
    <name type="scientific">Patiriisocius hiemis</name>
    <dbReference type="NCBI Taxonomy" id="3075604"/>
    <lineage>
        <taxon>Bacteria</taxon>
        <taxon>Pseudomonadati</taxon>
        <taxon>Bacteroidota</taxon>
        <taxon>Flavobacteriia</taxon>
        <taxon>Flavobacteriales</taxon>
        <taxon>Flavobacteriaceae</taxon>
        <taxon>Patiriisocius</taxon>
    </lineage>
</organism>
<comment type="caution">
    <text evidence="2">The sequence shown here is derived from an EMBL/GenBank/DDBJ whole genome shotgun (WGS) entry which is preliminary data.</text>
</comment>
<sequence length="274" mass="31715">MSLLSIITVNYNNANGLQRTIDSVINQQCDWVEFIVIDGCSSDNSSSILKKNDAEIAFWVSEKDNGIYHAMNKGISHATGEYILFLNSGDHFYDTDSLKNSKQFLNTYDILAFDIEVIHENKKIIKQHPDLVQFSYLYNNTFAHQSTIIKRTLFSKVGVYDESLKIVADWKFFMDALSKYNVSYSAIHKTLTTYYLDGISATGTGTNQRKKERREILEKEYGLFNNDYEQLNLMQTNRFKILRALEKSKMGRKLLSVLLRIFLFIFKGKQLKDL</sequence>
<dbReference type="Proteomes" id="UP001254488">
    <property type="component" value="Unassembled WGS sequence"/>
</dbReference>
<evidence type="ECO:0000259" key="1">
    <source>
        <dbReference type="Pfam" id="PF00535"/>
    </source>
</evidence>
<feature type="domain" description="Glycosyltransferase 2-like" evidence="1">
    <location>
        <begin position="5"/>
        <end position="130"/>
    </location>
</feature>
<proteinExistence type="predicted"/>
<dbReference type="CDD" id="cd06433">
    <property type="entry name" value="GT_2_WfgS_like"/>
    <property type="match status" value="1"/>
</dbReference>
<evidence type="ECO:0000313" key="3">
    <source>
        <dbReference type="Proteomes" id="UP001254488"/>
    </source>
</evidence>
<protein>
    <submittedName>
        <fullName evidence="2">Glycosyltransferase family 2 protein</fullName>
        <ecNumber evidence="2">2.4.-.-</ecNumber>
    </submittedName>
</protein>
<keyword evidence="2" id="KW-0808">Transferase</keyword>
<evidence type="ECO:0000313" key="2">
    <source>
        <dbReference type="EMBL" id="MDT0556032.1"/>
    </source>
</evidence>
<dbReference type="Gene3D" id="3.90.550.10">
    <property type="entry name" value="Spore Coat Polysaccharide Biosynthesis Protein SpsA, Chain A"/>
    <property type="match status" value="1"/>
</dbReference>
<dbReference type="InterPro" id="IPR029044">
    <property type="entry name" value="Nucleotide-diphossugar_trans"/>
</dbReference>
<keyword evidence="2" id="KW-0328">Glycosyltransferase</keyword>
<dbReference type="InterPro" id="IPR001173">
    <property type="entry name" value="Glyco_trans_2-like"/>
</dbReference>
<dbReference type="PANTHER" id="PTHR22916:SF67">
    <property type="entry name" value="COLANIC ACID BIOSYNTHESIS GLYCOSYL TRANSFERASE WCAE-RELATED"/>
    <property type="match status" value="1"/>
</dbReference>
<dbReference type="EMBL" id="JAVRHZ010000004">
    <property type="protein sequence ID" value="MDT0556032.1"/>
    <property type="molecule type" value="Genomic_DNA"/>
</dbReference>
<dbReference type="EC" id="2.4.-.-" evidence="2"/>
<dbReference type="SUPFAM" id="SSF53448">
    <property type="entry name" value="Nucleotide-diphospho-sugar transferases"/>
    <property type="match status" value="1"/>
</dbReference>
<accession>A0ABU2YDF9</accession>
<dbReference type="RefSeq" id="WP_311332986.1">
    <property type="nucleotide sequence ID" value="NZ_JAVRHZ010000004.1"/>
</dbReference>
<reference evidence="2 3" key="1">
    <citation type="submission" date="2023-09" db="EMBL/GenBank/DDBJ databases">
        <authorList>
            <person name="Rey-Velasco X."/>
        </authorList>
    </citation>
    <scope>NUCLEOTIDE SEQUENCE [LARGE SCALE GENOMIC DNA]</scope>
    <source>
        <strain evidence="2 3">W242</strain>
    </source>
</reference>
<name>A0ABU2YDF9_9FLAO</name>
<dbReference type="GO" id="GO:0016757">
    <property type="term" value="F:glycosyltransferase activity"/>
    <property type="evidence" value="ECO:0007669"/>
    <property type="project" value="UniProtKB-KW"/>
</dbReference>
<gene>
    <name evidence="2" type="ORF">RM538_08460</name>
</gene>
<dbReference type="PANTHER" id="PTHR22916">
    <property type="entry name" value="GLYCOSYLTRANSFERASE"/>
    <property type="match status" value="1"/>
</dbReference>
<dbReference type="Pfam" id="PF00535">
    <property type="entry name" value="Glycos_transf_2"/>
    <property type="match status" value="1"/>
</dbReference>
<keyword evidence="3" id="KW-1185">Reference proteome</keyword>